<feature type="domain" description="C2H2-type" evidence="13">
    <location>
        <begin position="914"/>
        <end position="941"/>
    </location>
</feature>
<organism evidence="17">
    <name type="scientific">Drosophila rhopaloa</name>
    <name type="common">Fruit fly</name>
    <dbReference type="NCBI Taxonomy" id="1041015"/>
    <lineage>
        <taxon>Eukaryota</taxon>
        <taxon>Metazoa</taxon>
        <taxon>Ecdysozoa</taxon>
        <taxon>Arthropoda</taxon>
        <taxon>Hexapoda</taxon>
        <taxon>Insecta</taxon>
        <taxon>Pterygota</taxon>
        <taxon>Neoptera</taxon>
        <taxon>Endopterygota</taxon>
        <taxon>Diptera</taxon>
        <taxon>Brachycera</taxon>
        <taxon>Muscomorpha</taxon>
        <taxon>Ephydroidea</taxon>
        <taxon>Drosophilidae</taxon>
        <taxon>Drosophila</taxon>
        <taxon>Sophophora</taxon>
    </lineage>
</organism>
<keyword evidence="4" id="KW-0677">Repeat</keyword>
<keyword evidence="7" id="KW-0805">Transcription regulation</keyword>
<feature type="compositionally biased region" description="Basic and acidic residues" evidence="12">
    <location>
        <begin position="94"/>
        <end position="104"/>
    </location>
</feature>
<dbReference type="Proteomes" id="UP001652680">
    <property type="component" value="Unassembled WGS sequence"/>
</dbReference>
<dbReference type="GO" id="GO:0003677">
    <property type="term" value="F:DNA binding"/>
    <property type="evidence" value="ECO:0007669"/>
    <property type="project" value="UniProtKB-KW"/>
</dbReference>
<feature type="compositionally biased region" description="Low complexity" evidence="12">
    <location>
        <begin position="606"/>
        <end position="616"/>
    </location>
</feature>
<dbReference type="InterPro" id="IPR039746">
    <property type="entry name" value="FOG"/>
</dbReference>
<dbReference type="InterPro" id="IPR036236">
    <property type="entry name" value="Znf_C2H2_sf"/>
</dbReference>
<keyword evidence="6" id="KW-0862">Zinc</keyword>
<feature type="compositionally biased region" description="Basic and acidic residues" evidence="12">
    <location>
        <begin position="26"/>
        <end position="46"/>
    </location>
</feature>
<reference evidence="17" key="2">
    <citation type="submission" date="2025-04" db="UniProtKB">
        <authorList>
            <consortium name="RefSeq"/>
        </authorList>
    </citation>
    <scope>IDENTIFICATION</scope>
</reference>
<dbReference type="CTD" id="33225"/>
<feature type="domain" description="CCHC FOG-type" evidence="14">
    <location>
        <begin position="794"/>
        <end position="827"/>
    </location>
</feature>
<evidence type="ECO:0000256" key="11">
    <source>
        <dbReference type="PROSITE-ProRule" id="PRU00042"/>
    </source>
</evidence>
<feature type="region of interest" description="Disordered" evidence="12">
    <location>
        <begin position="762"/>
        <end position="785"/>
    </location>
</feature>
<keyword evidence="16" id="KW-1185">Reference proteome</keyword>
<feature type="compositionally biased region" description="Low complexity" evidence="12">
    <location>
        <begin position="512"/>
        <end position="524"/>
    </location>
</feature>
<gene>
    <name evidence="17" type="primary">LOC108049091</name>
    <name evidence="15" type="synonym">108049091</name>
</gene>
<name>A0A6P4F5R1_DRORH</name>
<feature type="domain" description="C2H2-type" evidence="13">
    <location>
        <begin position="281"/>
        <end position="308"/>
    </location>
</feature>
<feature type="compositionally biased region" description="Acidic residues" evidence="12">
    <location>
        <begin position="67"/>
        <end position="93"/>
    </location>
</feature>
<evidence type="ECO:0000256" key="8">
    <source>
        <dbReference type="ARBA" id="ARBA00023125"/>
    </source>
</evidence>
<dbReference type="GO" id="GO:0008270">
    <property type="term" value="F:zinc ion binding"/>
    <property type="evidence" value="ECO:0007669"/>
    <property type="project" value="UniProtKB-KW"/>
</dbReference>
<dbReference type="OrthoDB" id="8742770at2759"/>
<dbReference type="GO" id="GO:0009653">
    <property type="term" value="P:anatomical structure morphogenesis"/>
    <property type="evidence" value="ECO:0007669"/>
    <property type="project" value="UniProtKB-ARBA"/>
</dbReference>
<dbReference type="GO" id="GO:0000122">
    <property type="term" value="P:negative regulation of transcription by RNA polymerase II"/>
    <property type="evidence" value="ECO:0007669"/>
    <property type="project" value="TreeGrafter"/>
</dbReference>
<feature type="region of interest" description="Disordered" evidence="12">
    <location>
        <begin position="505"/>
        <end position="545"/>
    </location>
</feature>
<dbReference type="InterPro" id="IPR034731">
    <property type="entry name" value="Znf_CCHC_FOG"/>
</dbReference>
<feature type="compositionally biased region" description="Polar residues" evidence="12">
    <location>
        <begin position="1029"/>
        <end position="1044"/>
    </location>
</feature>
<feature type="region of interest" description="Disordered" evidence="12">
    <location>
        <begin position="1"/>
        <end position="155"/>
    </location>
</feature>
<dbReference type="PROSITE" id="PS51810">
    <property type="entry name" value="ZF_CCHC_FOG"/>
    <property type="match status" value="5"/>
</dbReference>
<evidence type="ECO:0000256" key="10">
    <source>
        <dbReference type="ARBA" id="ARBA00023242"/>
    </source>
</evidence>
<feature type="region of interest" description="Disordered" evidence="12">
    <location>
        <begin position="1016"/>
        <end position="1046"/>
    </location>
</feature>
<dbReference type="SUPFAM" id="SSF57667">
    <property type="entry name" value="beta-beta-alpha zinc fingers"/>
    <property type="match status" value="6"/>
</dbReference>
<keyword evidence="2" id="KW-0678">Repressor</keyword>
<evidence type="ECO:0000256" key="3">
    <source>
        <dbReference type="ARBA" id="ARBA00022723"/>
    </source>
</evidence>
<dbReference type="Pfam" id="PF12874">
    <property type="entry name" value="zf-met"/>
    <property type="match status" value="2"/>
</dbReference>
<dbReference type="PANTHER" id="PTHR12958:SF3">
    <property type="entry name" value="ZINC FINGER PROTEIN USH"/>
    <property type="match status" value="1"/>
</dbReference>
<dbReference type="FunFam" id="3.30.160.60:FF:003087">
    <property type="entry name" value="U-shaped, isoform D"/>
    <property type="match status" value="1"/>
</dbReference>
<feature type="region of interest" description="Disordered" evidence="12">
    <location>
        <begin position="305"/>
        <end position="340"/>
    </location>
</feature>
<feature type="region of interest" description="Disordered" evidence="12">
    <location>
        <begin position="365"/>
        <end position="416"/>
    </location>
</feature>
<dbReference type="Pfam" id="PF13909">
    <property type="entry name" value="zf-H2C2_5"/>
    <property type="match status" value="1"/>
</dbReference>
<dbReference type="EnsemblMetazoa" id="XM_017130148.2">
    <property type="protein sequence ID" value="XP_016985637.1"/>
    <property type="gene ID" value="LOC108049091"/>
</dbReference>
<evidence type="ECO:0000256" key="2">
    <source>
        <dbReference type="ARBA" id="ARBA00022491"/>
    </source>
</evidence>
<keyword evidence="9" id="KW-0804">Transcription</keyword>
<feature type="compositionally biased region" description="Pro residues" evidence="12">
    <location>
        <begin position="143"/>
        <end position="153"/>
    </location>
</feature>
<dbReference type="GO" id="GO:0007507">
    <property type="term" value="P:heart development"/>
    <property type="evidence" value="ECO:0007669"/>
    <property type="project" value="TreeGrafter"/>
</dbReference>
<feature type="domain" description="C2H2-type" evidence="13">
    <location>
        <begin position="210"/>
        <end position="240"/>
    </location>
</feature>
<dbReference type="AlphaFoldDB" id="A0A6P4F5R1"/>
<dbReference type="GO" id="GO:0005634">
    <property type="term" value="C:nucleus"/>
    <property type="evidence" value="ECO:0007669"/>
    <property type="project" value="UniProtKB-SubCell"/>
</dbReference>
<evidence type="ECO:0000256" key="12">
    <source>
        <dbReference type="SAM" id="MobiDB-lite"/>
    </source>
</evidence>
<feature type="compositionally biased region" description="Polar residues" evidence="12">
    <location>
        <begin position="329"/>
        <end position="340"/>
    </location>
</feature>
<evidence type="ECO:0000256" key="6">
    <source>
        <dbReference type="ARBA" id="ARBA00022833"/>
    </source>
</evidence>
<reference evidence="16" key="1">
    <citation type="journal article" date="2021" name="Elife">
        <title>Highly contiguous assemblies of 101 drosophilid genomes.</title>
        <authorList>
            <person name="Kim B.Y."/>
            <person name="Wang J.R."/>
            <person name="Miller D.E."/>
            <person name="Barmina O."/>
            <person name="Delaney E."/>
            <person name="Thompson A."/>
            <person name="Comeault A.A."/>
            <person name="Peede D."/>
            <person name="D'Agostino E.R."/>
            <person name="Pelaez J."/>
            <person name="Aguilar J.M."/>
            <person name="Haji D."/>
            <person name="Matsunaga T."/>
            <person name="Armstrong E.E."/>
            <person name="Zych M."/>
            <person name="Ogawa Y."/>
            <person name="Stamenkovic-Radak M."/>
            <person name="Jelic M."/>
            <person name="Veselinovic M.S."/>
            <person name="Tanaskovic M."/>
            <person name="Eric P."/>
            <person name="Gao J.J."/>
            <person name="Katoh T.K."/>
            <person name="Toda M.J."/>
            <person name="Watabe H."/>
            <person name="Watada M."/>
            <person name="Davis J.S."/>
            <person name="Moyle L.C."/>
            <person name="Manoli G."/>
            <person name="Bertolini E."/>
            <person name="Kostal V."/>
            <person name="Hawley R.S."/>
            <person name="Takahashi A."/>
            <person name="Jones C.D."/>
            <person name="Price D.K."/>
            <person name="Whiteman N."/>
            <person name="Kopp A."/>
            <person name="Matute D.R."/>
            <person name="Petrov D.A."/>
        </authorList>
    </citation>
    <scope>NUCLEOTIDE SEQUENCE [LARGE SCALE GENOMIC DNA]</scope>
</reference>
<feature type="region of interest" description="Disordered" evidence="12">
    <location>
        <begin position="606"/>
        <end position="638"/>
    </location>
</feature>
<evidence type="ECO:0000259" key="14">
    <source>
        <dbReference type="PROSITE" id="PS51810"/>
    </source>
</evidence>
<accession>A0A6P4F5R1</accession>
<evidence type="ECO:0000313" key="17">
    <source>
        <dbReference type="RefSeq" id="XP_016985637.1"/>
    </source>
</evidence>
<sequence>MSRRKQSNPKPLNKGDCSDTTEEMTVDSRDSKDLTAQEMGEEKQQQMEDQLDDQLEDARDQQATNNNDDDEEYGDFDQPEETSPEQDQDLGETEMEREHDHQPEEQDELPANSPSTPPRSPCSPQLIPKLEQPATPPSEAEPSPCPSPCPTPKFPKVRLNALLASDPALKPDAKELTLPDSRLLAPPPLIKPETPAPPEVVEPLMKPARFMCLPCGIAFSSPSTLEAHQAYYCSHRIKDTDETGSDKSGAGGSATAAGEGAGSSGGSSEPPAKMARTGKQYGCAQCSYSADKKVSLNRHMRMHQTSPAAPTLASLPGLLQNGIPPPAVTPSSLEDGSSQQTDRYCSHCDIRFNNIKTYRAHKQHYCSSRRPEGQLTPKPDASPSAGSGPGSSGGSGGVSVQAAAPGKLSPQTRNKTPTPAMVAVAAAAAAAAAASLQATPHPHPPFLALPTHPIIIVPCSLIRAASFIPGPLPTPNSGIVNPETTCFTVDNGTIKPLATALIGTSLEPERPSAPSSAAEAAEPKSSPPEPKRKEAGGSRESAPLDLSLRRSPISVSSLSLRQRHLRAALLDVDEALLGVGGAGKENVETPRQGGSVTPEQIVCAPSLPSSPSMSPSPKRRAISPRSSGAGSASSMSPPGLNVAVPHLLDMRSMLPADFGLTESLLAKTNPELALKLAAAAAAAAVAGGGGAAAFSPAPLPAQSGGGNPGSGGSTGGSQQPQIYVKKGVSKCMECNIVFCKYENYLAHKQHYCSARSQEGSSEVDNKSAVSPSNPGAGGSGAGGAEAATSVETTPVAYQQLICAACGIKYTSLDNLRAHQNYYCPKGGAATAPAVTPADPGQLAMAKEKCGKCKTLHEIGLPCPAPVTNPQAAPASNSQQPASNSLNKCPVCGVVSPTAALAKKHMEMHGTVKAYRCSICQYKGNTLRGMRTHIRTHFDKKTSDVNEEHYMTCIFEEESSTPSQELPPSAGGAATVVHDSMDHASQMFNCDYCNYASTYKGNVLRHMKLMHPHVAINSPSISPDARDPEVTSNPTPNQHSNSDVSNGEAASFLIKSEPLDPQPTLNLVHENNKSPIATPHIKAEPMDIVVDAAPGGLVPPMASPLGNSSVAAAAAAVAAAEVMKKYCSTCDISFNYVKTYLAHKQFYCKNKPIRPEVNDNPSPNHLGGSVAVGLSIGGMVAGHGQQKNKENLQEAAI</sequence>
<evidence type="ECO:0000313" key="15">
    <source>
        <dbReference type="EnsemblMetazoa" id="XP_016985637.1"/>
    </source>
</evidence>
<dbReference type="Gene3D" id="3.30.160.60">
    <property type="entry name" value="Classic Zinc Finger"/>
    <property type="match status" value="2"/>
</dbReference>
<keyword evidence="10" id="KW-0539">Nucleus</keyword>
<dbReference type="GeneID" id="108049091"/>
<dbReference type="GO" id="GO:0061629">
    <property type="term" value="F:RNA polymerase II-specific DNA-binding transcription factor binding"/>
    <property type="evidence" value="ECO:0007669"/>
    <property type="project" value="InterPro"/>
</dbReference>
<feature type="region of interest" description="Disordered" evidence="12">
    <location>
        <begin position="240"/>
        <end position="276"/>
    </location>
</feature>
<dbReference type="PANTHER" id="PTHR12958">
    <property type="entry name" value="FRIEND OF GATA2-RELATED"/>
    <property type="match status" value="1"/>
</dbReference>
<feature type="domain" description="CCHC FOG-type" evidence="14">
    <location>
        <begin position="1118"/>
        <end position="1151"/>
    </location>
</feature>
<evidence type="ECO:0000256" key="1">
    <source>
        <dbReference type="ARBA" id="ARBA00004123"/>
    </source>
</evidence>
<comment type="subcellular location">
    <subcellularLocation>
        <location evidence="1">Nucleus</location>
    </subcellularLocation>
</comment>
<dbReference type="GO" id="GO:0045944">
    <property type="term" value="P:positive regulation of transcription by RNA polymerase II"/>
    <property type="evidence" value="ECO:0007669"/>
    <property type="project" value="TreeGrafter"/>
</dbReference>
<dbReference type="PROSITE" id="PS50157">
    <property type="entry name" value="ZINC_FINGER_C2H2_2"/>
    <property type="match status" value="3"/>
</dbReference>
<feature type="domain" description="CCHC FOG-type" evidence="14">
    <location>
        <begin position="723"/>
        <end position="756"/>
    </location>
</feature>
<dbReference type="GO" id="GO:0030154">
    <property type="term" value="P:cell differentiation"/>
    <property type="evidence" value="ECO:0007669"/>
    <property type="project" value="UniProtKB-ARBA"/>
</dbReference>
<feature type="region of interest" description="Disordered" evidence="12">
    <location>
        <begin position="699"/>
        <end position="718"/>
    </location>
</feature>
<feature type="domain" description="CCHC FOG-type" evidence="14">
    <location>
        <begin position="337"/>
        <end position="370"/>
    </location>
</feature>
<evidence type="ECO:0000256" key="4">
    <source>
        <dbReference type="ARBA" id="ARBA00022737"/>
    </source>
</evidence>
<reference evidence="15" key="3">
    <citation type="submission" date="2025-05" db="UniProtKB">
        <authorList>
            <consortium name="EnsemblMetazoa"/>
        </authorList>
    </citation>
    <scope>IDENTIFICATION</scope>
</reference>
<feature type="compositionally biased region" description="Low complexity" evidence="12">
    <location>
        <begin position="623"/>
        <end position="638"/>
    </location>
</feature>
<evidence type="ECO:0000256" key="9">
    <source>
        <dbReference type="ARBA" id="ARBA00023163"/>
    </source>
</evidence>
<dbReference type="RefSeq" id="XP_016985637.1">
    <property type="nucleotide sequence ID" value="XM_017130148.1"/>
</dbReference>
<evidence type="ECO:0000256" key="7">
    <source>
        <dbReference type="ARBA" id="ARBA00023015"/>
    </source>
</evidence>
<keyword evidence="5 11" id="KW-0863">Zinc-finger</keyword>
<keyword evidence="3" id="KW-0479">Metal-binding</keyword>
<dbReference type="SMART" id="SM00355">
    <property type="entry name" value="ZnF_C2H2"/>
    <property type="match status" value="8"/>
</dbReference>
<feature type="compositionally biased region" description="Gly residues" evidence="12">
    <location>
        <begin position="703"/>
        <end position="715"/>
    </location>
</feature>
<feature type="domain" description="CCHC FOG-type" evidence="14">
    <location>
        <begin position="204"/>
        <end position="237"/>
    </location>
</feature>
<evidence type="ECO:0000313" key="16">
    <source>
        <dbReference type="Proteomes" id="UP001652680"/>
    </source>
</evidence>
<keyword evidence="8" id="KW-0238">DNA-binding</keyword>
<protein>
    <submittedName>
        <fullName evidence="17">Zinc finger protein ush isoform X1</fullName>
    </submittedName>
</protein>
<dbReference type="InterPro" id="IPR013087">
    <property type="entry name" value="Znf_C2H2_type"/>
</dbReference>
<evidence type="ECO:0000256" key="5">
    <source>
        <dbReference type="ARBA" id="ARBA00022771"/>
    </source>
</evidence>
<proteinExistence type="predicted"/>
<evidence type="ECO:0000259" key="13">
    <source>
        <dbReference type="PROSITE" id="PS50157"/>
    </source>
</evidence>
<feature type="compositionally biased region" description="Gly residues" evidence="12">
    <location>
        <begin position="387"/>
        <end position="397"/>
    </location>
</feature>